<dbReference type="AlphaFoldDB" id="A0A1B7YMN8"/>
<dbReference type="GeneID" id="28861118"/>
<gene>
    <name evidence="1" type="ORF">CH63R_02036</name>
</gene>
<dbReference type="Proteomes" id="UP000092177">
    <property type="component" value="Chromosome 2"/>
</dbReference>
<name>A0A1B7YMN8_COLHI</name>
<reference evidence="2" key="1">
    <citation type="journal article" date="2017" name="BMC Genomics">
        <title>Gapless genome assembly of Colletotrichum higginsianum reveals chromosome structure and association of transposable elements with secondary metabolite gene clusters.</title>
        <authorList>
            <person name="Dallery J.-F."/>
            <person name="Lapalu N."/>
            <person name="Zampounis A."/>
            <person name="Pigne S."/>
            <person name="Luyten I."/>
            <person name="Amselem J."/>
            <person name="Wittenberg A.H.J."/>
            <person name="Zhou S."/>
            <person name="de Queiroz M.V."/>
            <person name="Robin G.P."/>
            <person name="Auger A."/>
            <person name="Hainaut M."/>
            <person name="Henrissat B."/>
            <person name="Kim K.-T."/>
            <person name="Lee Y.-H."/>
            <person name="Lespinet O."/>
            <person name="Schwartz D.C."/>
            <person name="Thon M.R."/>
            <person name="O'Connell R.J."/>
        </authorList>
    </citation>
    <scope>NUCLEOTIDE SEQUENCE [LARGE SCALE GENOMIC DNA]</scope>
    <source>
        <strain evidence="2">IMI 349063</strain>
    </source>
</reference>
<organism evidence="1 2">
    <name type="scientific">Colletotrichum higginsianum (strain IMI 349063)</name>
    <name type="common">Crucifer anthracnose fungus</name>
    <dbReference type="NCBI Taxonomy" id="759273"/>
    <lineage>
        <taxon>Eukaryota</taxon>
        <taxon>Fungi</taxon>
        <taxon>Dikarya</taxon>
        <taxon>Ascomycota</taxon>
        <taxon>Pezizomycotina</taxon>
        <taxon>Sordariomycetes</taxon>
        <taxon>Hypocreomycetidae</taxon>
        <taxon>Glomerellales</taxon>
        <taxon>Glomerellaceae</taxon>
        <taxon>Colletotrichum</taxon>
        <taxon>Colletotrichum destructivum species complex</taxon>
    </lineage>
</organism>
<dbReference type="KEGG" id="chig:CH63R_02036"/>
<dbReference type="RefSeq" id="XP_018161827.1">
    <property type="nucleotide sequence ID" value="XM_018297011.1"/>
</dbReference>
<dbReference type="VEuPathDB" id="FungiDB:CH63R_02036"/>
<dbReference type="EMBL" id="LTAN01000002">
    <property type="protein sequence ID" value="OBR13310.1"/>
    <property type="molecule type" value="Genomic_DNA"/>
</dbReference>
<comment type="caution">
    <text evidence="1">The sequence shown here is derived from an EMBL/GenBank/DDBJ whole genome shotgun (WGS) entry which is preliminary data.</text>
</comment>
<keyword evidence="2" id="KW-1185">Reference proteome</keyword>
<evidence type="ECO:0000313" key="2">
    <source>
        <dbReference type="Proteomes" id="UP000092177"/>
    </source>
</evidence>
<protein>
    <submittedName>
        <fullName evidence="1">Uncharacterized protein</fullName>
    </submittedName>
</protein>
<evidence type="ECO:0000313" key="1">
    <source>
        <dbReference type="EMBL" id="OBR13310.1"/>
    </source>
</evidence>
<sequence>MGTIQIGSAIVLTWASTPIKISCSVTSRLASLKRFTPALTRAFTHSLARDPGNNIGVLVPVVSQCLEKAALYRPQPKAVFGTRSAALPSDRRRLRQGAELRLCGCCYEPAPGGEVVWQLQDGSEQRQKLGLLAFLGRMGQRKASVVEDGEYENENELPRTRPRPIWISERIPQGAKYSLSYEMSRFKDKCPHQCRNHFSARSVTDTVCPSLRTR</sequence>
<proteinExistence type="predicted"/>
<accession>A0A1B7YMN8</accession>